<dbReference type="PROSITE" id="PS51257">
    <property type="entry name" value="PROKAR_LIPOPROTEIN"/>
    <property type="match status" value="1"/>
</dbReference>
<organism evidence="2 3">
    <name type="scientific">Prorocentrum cordatum</name>
    <dbReference type="NCBI Taxonomy" id="2364126"/>
    <lineage>
        <taxon>Eukaryota</taxon>
        <taxon>Sar</taxon>
        <taxon>Alveolata</taxon>
        <taxon>Dinophyceae</taxon>
        <taxon>Prorocentrales</taxon>
        <taxon>Prorocentraceae</taxon>
        <taxon>Prorocentrum</taxon>
    </lineage>
</organism>
<dbReference type="InterPro" id="IPR014748">
    <property type="entry name" value="Enoyl-CoA_hydra_C"/>
</dbReference>
<reference evidence="2" key="1">
    <citation type="submission" date="2023-10" db="EMBL/GenBank/DDBJ databases">
        <authorList>
            <person name="Chen Y."/>
            <person name="Shah S."/>
            <person name="Dougan E. K."/>
            <person name="Thang M."/>
            <person name="Chan C."/>
        </authorList>
    </citation>
    <scope>NUCLEOTIDE SEQUENCE [LARGE SCALE GENOMIC DNA]</scope>
</reference>
<protein>
    <recommendedName>
        <fullName evidence="4">Enoyl-CoA hydratase</fullName>
    </recommendedName>
</protein>
<evidence type="ECO:0000313" key="2">
    <source>
        <dbReference type="EMBL" id="CAK0905762.1"/>
    </source>
</evidence>
<keyword evidence="3" id="KW-1185">Reference proteome</keyword>
<dbReference type="Proteomes" id="UP001189429">
    <property type="component" value="Unassembled WGS sequence"/>
</dbReference>
<comment type="caution">
    <text evidence="2">The sequence shown here is derived from an EMBL/GenBank/DDBJ whole genome shotgun (WGS) entry which is preliminary data.</text>
</comment>
<accession>A0ABN9Y0K0</accession>
<dbReference type="PANTHER" id="PTHR42964">
    <property type="entry name" value="ENOYL-COA HYDRATASE"/>
    <property type="match status" value="1"/>
</dbReference>
<evidence type="ECO:0008006" key="4">
    <source>
        <dbReference type="Google" id="ProtNLM"/>
    </source>
</evidence>
<dbReference type="PANTHER" id="PTHR42964:SF1">
    <property type="entry name" value="POLYKETIDE BIOSYNTHESIS ENOYL-COA HYDRATASE PKSH-RELATED"/>
    <property type="match status" value="1"/>
</dbReference>
<evidence type="ECO:0000256" key="1">
    <source>
        <dbReference type="ARBA" id="ARBA00005254"/>
    </source>
</evidence>
<dbReference type="Pfam" id="PF00378">
    <property type="entry name" value="ECH_1"/>
    <property type="match status" value="1"/>
</dbReference>
<dbReference type="Gene3D" id="3.90.226.10">
    <property type="entry name" value="2-enoyl-CoA Hydratase, Chain A, domain 1"/>
    <property type="match status" value="1"/>
</dbReference>
<comment type="similarity">
    <text evidence="1">Belongs to the enoyl-CoA hydratase/isomerase family.</text>
</comment>
<dbReference type="InterPro" id="IPR051683">
    <property type="entry name" value="Enoyl-CoA_Hydratase/Isomerase"/>
</dbReference>
<name>A0ABN9Y0K0_9DINO</name>
<dbReference type="Gene3D" id="1.10.12.10">
    <property type="entry name" value="Lyase 2-enoyl-coa Hydratase, Chain A, domain 2"/>
    <property type="match status" value="1"/>
</dbReference>
<dbReference type="SUPFAM" id="SSF52096">
    <property type="entry name" value="ClpP/crotonase"/>
    <property type="match status" value="1"/>
</dbReference>
<dbReference type="InterPro" id="IPR001753">
    <property type="entry name" value="Enoyl-CoA_hydra/iso"/>
</dbReference>
<evidence type="ECO:0000313" key="3">
    <source>
        <dbReference type="Proteomes" id="UP001189429"/>
    </source>
</evidence>
<dbReference type="CDD" id="cd06558">
    <property type="entry name" value="crotonase-like"/>
    <property type="match status" value="1"/>
</dbReference>
<gene>
    <name evidence="2" type="ORF">PCOR1329_LOCUS81338</name>
</gene>
<proteinExistence type="inferred from homology"/>
<dbReference type="InterPro" id="IPR029045">
    <property type="entry name" value="ClpP/crotonase-like_dom_sf"/>
</dbReference>
<sequence length="170" mass="17528">MQEGPKVVLGKINGHCTGGGVGLAAACDISVISSTSEVGFTEVRIGVSPAMISVVCLPKMRRADAAELMLSGQKVPADRAAEVGLLNYSVHPGQLSAKVADIAGKLVRGGPNALAATKALVYKVPGMPLDDAFAWTAKVSAECFGSQEARDGIAAFSKRVDAPWVPKPKL</sequence>
<dbReference type="EMBL" id="CAUYUJ010021605">
    <property type="protein sequence ID" value="CAK0905762.1"/>
    <property type="molecule type" value="Genomic_DNA"/>
</dbReference>